<keyword evidence="3" id="KW-1185">Reference proteome</keyword>
<name>A0A4U7KTN0_9BASI</name>
<protein>
    <recommendedName>
        <fullName evidence="4">Ketoreductase (KR) domain-containing protein</fullName>
    </recommendedName>
</protein>
<dbReference type="SUPFAM" id="SSF51735">
    <property type="entry name" value="NAD(P)-binding Rossmann-fold domains"/>
    <property type="match status" value="1"/>
</dbReference>
<dbReference type="InterPro" id="IPR052228">
    <property type="entry name" value="Sec_Metab_Biosynth_Oxidored"/>
</dbReference>
<keyword evidence="1" id="KW-0560">Oxidoreductase</keyword>
<evidence type="ECO:0000256" key="1">
    <source>
        <dbReference type="ARBA" id="ARBA00023002"/>
    </source>
</evidence>
<evidence type="ECO:0008006" key="4">
    <source>
        <dbReference type="Google" id="ProtNLM"/>
    </source>
</evidence>
<dbReference type="EMBL" id="SRRM01000012">
    <property type="protein sequence ID" value="TKY87833.1"/>
    <property type="molecule type" value="Genomic_DNA"/>
</dbReference>
<dbReference type="InterPro" id="IPR036291">
    <property type="entry name" value="NAD(P)-bd_dom_sf"/>
</dbReference>
<evidence type="ECO:0000313" key="2">
    <source>
        <dbReference type="EMBL" id="TKY87833.1"/>
    </source>
</evidence>
<dbReference type="Proteomes" id="UP000306050">
    <property type="component" value="Chromosome SGRAM_20"/>
</dbReference>
<dbReference type="Pfam" id="PF00106">
    <property type="entry name" value="adh_short"/>
    <property type="match status" value="1"/>
</dbReference>
<dbReference type="GeneID" id="40726309"/>
<dbReference type="OrthoDB" id="2898509at2759"/>
<comment type="caution">
    <text evidence="2">The sequence shown here is derived from an EMBL/GenBank/DDBJ whole genome shotgun (WGS) entry which is preliminary data.</text>
</comment>
<dbReference type="GO" id="GO:0016491">
    <property type="term" value="F:oxidoreductase activity"/>
    <property type="evidence" value="ECO:0007669"/>
    <property type="project" value="UniProtKB-KW"/>
</dbReference>
<dbReference type="InterPro" id="IPR002347">
    <property type="entry name" value="SDR_fam"/>
</dbReference>
<proteinExistence type="predicted"/>
<organism evidence="2 3">
    <name type="scientific">Sporisorium graminicola</name>
    <dbReference type="NCBI Taxonomy" id="280036"/>
    <lineage>
        <taxon>Eukaryota</taxon>
        <taxon>Fungi</taxon>
        <taxon>Dikarya</taxon>
        <taxon>Basidiomycota</taxon>
        <taxon>Ustilaginomycotina</taxon>
        <taxon>Ustilaginomycetes</taxon>
        <taxon>Ustilaginales</taxon>
        <taxon>Ustilaginaceae</taxon>
        <taxon>Sporisorium</taxon>
    </lineage>
</organism>
<dbReference type="KEGG" id="sgra:EX895_003414"/>
<accession>A0A4U7KTN0</accession>
<sequence length="329" mass="34468">MVSLSELAKKNEAVDVTGQRALIAGGTQGIGAGIALRFALSGASVWLIGRNESKANQVLEQLRSASAEASRRAAVNGSLASSSSGAAEHQFFQADLSSTAGVKRVAAEISGKAGKGGIDYLIETQGGPPHGVIETNAEGVEKQFAVQVLSRVGLAKQLVEAGTIKRSVFMVAAPGQGGKSPIDVDDLDFVKAKQSGSWWGGPLGLVKKGYRVSSVLDAASTYLAESHPNLTFTHAFPGFVNTEALSNQGHSSLLVLAGKIFGPLIASKAGPGGYAELPFYLLANAEGQRYLETGKANLFDPKLNKLPLSPNVESKDVREKIWEKLASYF</sequence>
<gene>
    <name evidence="2" type="ORF">EX895_003414</name>
</gene>
<dbReference type="PANTHER" id="PTHR47534:SF3">
    <property type="entry name" value="ALCOHOL DEHYDROGENASE-LIKE C-TERMINAL DOMAIN-CONTAINING PROTEIN"/>
    <property type="match status" value="1"/>
</dbReference>
<dbReference type="Gene3D" id="3.40.50.720">
    <property type="entry name" value="NAD(P)-binding Rossmann-like Domain"/>
    <property type="match status" value="1"/>
</dbReference>
<evidence type="ECO:0000313" key="3">
    <source>
        <dbReference type="Proteomes" id="UP000306050"/>
    </source>
</evidence>
<reference evidence="2 3" key="1">
    <citation type="submission" date="2019-05" db="EMBL/GenBank/DDBJ databases">
        <title>Sporisorium graminicola CBS 10092 draft sequencing and annotation.</title>
        <authorList>
            <person name="Solano-Gonzalez S."/>
            <person name="Caddick M.X."/>
            <person name="Darby A."/>
        </authorList>
    </citation>
    <scope>NUCLEOTIDE SEQUENCE [LARGE SCALE GENOMIC DNA]</scope>
    <source>
        <strain evidence="2 3">CBS 10092</strain>
    </source>
</reference>
<dbReference type="PANTHER" id="PTHR47534">
    <property type="entry name" value="YALI0E05731P"/>
    <property type="match status" value="1"/>
</dbReference>
<dbReference type="AlphaFoldDB" id="A0A4U7KTN0"/>
<dbReference type="RefSeq" id="XP_029739818.1">
    <property type="nucleotide sequence ID" value="XM_029884012.1"/>
</dbReference>